<feature type="compositionally biased region" description="Polar residues" evidence="5">
    <location>
        <begin position="77"/>
        <end position="88"/>
    </location>
</feature>
<feature type="region of interest" description="Disordered" evidence="5">
    <location>
        <begin position="654"/>
        <end position="676"/>
    </location>
</feature>
<dbReference type="PANTHER" id="PTHR22895:SF0">
    <property type="entry name" value="ARMADILLO REPEAT-CONTAINING PROTEIN 6"/>
    <property type="match status" value="1"/>
</dbReference>
<dbReference type="AlphaFoldDB" id="A0A9W7APR9"/>
<name>A0A9W7APR9_9STRA</name>
<gene>
    <name evidence="7" type="ORF">TrST_g599</name>
</gene>
<dbReference type="InterPro" id="IPR011989">
    <property type="entry name" value="ARM-like"/>
</dbReference>
<feature type="compositionally biased region" description="Polar residues" evidence="5">
    <location>
        <begin position="866"/>
        <end position="878"/>
    </location>
</feature>
<comment type="caution">
    <text evidence="7">The sequence shown here is derived from an EMBL/GenBank/DDBJ whole genome shotgun (WGS) entry which is preliminary data.</text>
</comment>
<keyword evidence="1" id="KW-0479">Metal-binding</keyword>
<feature type="compositionally biased region" description="Gly residues" evidence="5">
    <location>
        <begin position="759"/>
        <end position="775"/>
    </location>
</feature>
<keyword evidence="4" id="KW-0862">Zinc</keyword>
<evidence type="ECO:0000256" key="4">
    <source>
        <dbReference type="ARBA" id="ARBA00022833"/>
    </source>
</evidence>
<feature type="compositionally biased region" description="Basic residues" evidence="5">
    <location>
        <begin position="10"/>
        <end position="25"/>
    </location>
</feature>
<feature type="domain" description="RanBP2-type" evidence="6">
    <location>
        <begin position="382"/>
        <end position="403"/>
    </location>
</feature>
<keyword evidence="8" id="KW-1185">Reference proteome</keyword>
<sequence>MIGNYGMPLPKRRRRQQKKLPRKPTHLPPSPEKNASTPTSPTSPPSPPTQKQQNHNQIEYTPSPQRGKVRSAPIKPSSPSLASANTTVALPPRTAGNKYYRDSSSSSSDSDDSGIEPPTTPLNLLRNMRSSASSTPPSPTPTKEAGRRETNYALIYPLNGPSPTKGPARADFLKRYHLSRPSQNPKKDTTRLFKRYAFLAQDEKIESPWSVKAPSKLEEVLLKWRFKRDDDYDNTWEKPLPPWITRDVAKKHAEEERENAERQLMLLEDLAMTELLERNNNRMLKLNRFCEKVAGWIMSKSMAGAWVKIDEHLSEEMEGKLMAAADVASRVEEKRHRKEIALAKQRFLSQKRLEYKKWIKGEKKSIKMVETFDKVKKMKIDWYCDNNMCEYRNFKLVYVCEMCGTKHDPSMDDEKQGGESFFKRRARRAQKQKLEDLATAIEGIVRMDEAIQDKNVGQIIGHMTTHPDSPNVQASGSEAMGSLTLDGKSSEVVQLDGLRVIVEAMDRFQGNVFVQRAAVKLLLNICLANDLEGTRTAYRAGVIPTVVAAMMDFPFDSIIQWVGCQIFIRLCFIDDDYGKMIYRSGGLVRLQRAWELRKSWSVKRGFRKMLSAAIHHLQTFAKGGSRHEPDRQSVHSASSLGSVDTFAYSTDADDTALEDSRRSSRASTAAKVEQEVNAQLNGEDVAELSEDEDEIEIESRIRGNITNLLVKKGWRVGRHPFVPECMESLFNSQKEFDLHRLDDMTQLYVPSRGNSRQGGSRGGSRGGGSRGGGIGSRASERSRPTSTETARTATPFFEPVNPDLGEEDRPMTRDRGVKWNSKIGMYVLSDGTLSNTPSREQSPAGGAVRGAKEVLSQRLGDLHISPVSSRQSTPTTKDTMAGTGTGSGTSSHGVKDARPSSRMTESREGGIRGGIRGGRLSPTIMEQKTAAAAAASTDPLMRKEMKSSKVVDMKDFMNEFKFAEMPRAGSPVAGDIAEIEVEELGEDASNIMDTMKGLSNVFVVGGGGGISSLASPSSKGGTATAASGFTSPPPRSALRRKSSFTAKTPSDVFPDDNVRPQSKVSFRLPSGREAAGSPLNSQQGPGSPLEHFNEGSLNSAGHRIVFTPNNYEEFPMEPVNGVSSRGLLYTPLGVGLTGSGLGGGRLASPDGGEGGGGGGGKRFSLPIVPWDD</sequence>
<dbReference type="OrthoDB" id="199853at2759"/>
<dbReference type="GO" id="GO:0008270">
    <property type="term" value="F:zinc ion binding"/>
    <property type="evidence" value="ECO:0007669"/>
    <property type="project" value="UniProtKB-KW"/>
</dbReference>
<evidence type="ECO:0000313" key="7">
    <source>
        <dbReference type="EMBL" id="GMH76926.1"/>
    </source>
</evidence>
<evidence type="ECO:0000256" key="5">
    <source>
        <dbReference type="SAM" id="MobiDB-lite"/>
    </source>
</evidence>
<feature type="compositionally biased region" description="Gly residues" evidence="5">
    <location>
        <begin position="1146"/>
        <end position="1161"/>
    </location>
</feature>
<dbReference type="Gene3D" id="1.25.10.10">
    <property type="entry name" value="Leucine-rich Repeat Variant"/>
    <property type="match status" value="1"/>
</dbReference>
<reference evidence="8" key="1">
    <citation type="journal article" date="2023" name="Commun. Biol.">
        <title>Genome analysis of Parmales, the sister group of diatoms, reveals the evolutionary specialization of diatoms from phago-mixotrophs to photoautotrophs.</title>
        <authorList>
            <person name="Ban H."/>
            <person name="Sato S."/>
            <person name="Yoshikawa S."/>
            <person name="Yamada K."/>
            <person name="Nakamura Y."/>
            <person name="Ichinomiya M."/>
            <person name="Sato N."/>
            <person name="Blanc-Mathieu R."/>
            <person name="Endo H."/>
            <person name="Kuwata A."/>
            <person name="Ogata H."/>
        </authorList>
    </citation>
    <scope>NUCLEOTIDE SEQUENCE [LARGE SCALE GENOMIC DNA]</scope>
    <source>
        <strain evidence="8">NIES 3701</strain>
    </source>
</reference>
<feature type="region of interest" description="Disordered" evidence="5">
    <location>
        <begin position="829"/>
        <end position="919"/>
    </location>
</feature>
<dbReference type="EMBL" id="BRXY01000201">
    <property type="protein sequence ID" value="GMH76926.1"/>
    <property type="molecule type" value="Genomic_DNA"/>
</dbReference>
<organism evidence="7 8">
    <name type="scientific">Triparma strigata</name>
    <dbReference type="NCBI Taxonomy" id="1606541"/>
    <lineage>
        <taxon>Eukaryota</taxon>
        <taxon>Sar</taxon>
        <taxon>Stramenopiles</taxon>
        <taxon>Ochrophyta</taxon>
        <taxon>Bolidophyceae</taxon>
        <taxon>Parmales</taxon>
        <taxon>Triparmaceae</taxon>
        <taxon>Triparma</taxon>
    </lineage>
</organism>
<feature type="region of interest" description="Disordered" evidence="5">
    <location>
        <begin position="1146"/>
        <end position="1172"/>
    </location>
</feature>
<proteinExistence type="predicted"/>
<evidence type="ECO:0000259" key="6">
    <source>
        <dbReference type="PROSITE" id="PS01358"/>
    </source>
</evidence>
<dbReference type="Proteomes" id="UP001165085">
    <property type="component" value="Unassembled WGS sequence"/>
</dbReference>
<dbReference type="PANTHER" id="PTHR22895">
    <property type="entry name" value="ARMADILLO REPEAT-CONTAINING PROTEIN 6"/>
    <property type="match status" value="1"/>
</dbReference>
<dbReference type="InterPro" id="IPR001876">
    <property type="entry name" value="Znf_RanBP2"/>
</dbReference>
<evidence type="ECO:0000256" key="2">
    <source>
        <dbReference type="ARBA" id="ARBA00022737"/>
    </source>
</evidence>
<evidence type="ECO:0000256" key="3">
    <source>
        <dbReference type="ARBA" id="ARBA00022771"/>
    </source>
</evidence>
<evidence type="ECO:0000313" key="8">
    <source>
        <dbReference type="Proteomes" id="UP001165085"/>
    </source>
</evidence>
<keyword evidence="3" id="KW-0863">Zinc-finger</keyword>
<feature type="region of interest" description="Disordered" evidence="5">
    <location>
        <begin position="749"/>
        <end position="815"/>
    </location>
</feature>
<dbReference type="PROSITE" id="PS01358">
    <property type="entry name" value="ZF_RANBP2_1"/>
    <property type="match status" value="1"/>
</dbReference>
<feature type="compositionally biased region" description="Polar residues" evidence="5">
    <location>
        <begin position="50"/>
        <end position="64"/>
    </location>
</feature>
<accession>A0A9W7APR9</accession>
<feature type="region of interest" description="Disordered" evidence="5">
    <location>
        <begin position="1014"/>
        <end position="1095"/>
    </location>
</feature>
<feature type="compositionally biased region" description="Polar residues" evidence="5">
    <location>
        <begin position="831"/>
        <end position="841"/>
    </location>
</feature>
<dbReference type="InterPro" id="IPR016024">
    <property type="entry name" value="ARM-type_fold"/>
</dbReference>
<dbReference type="SUPFAM" id="SSF48371">
    <property type="entry name" value="ARM repeat"/>
    <property type="match status" value="1"/>
</dbReference>
<feature type="region of interest" description="Disordered" evidence="5">
    <location>
        <begin position="1"/>
        <end position="149"/>
    </location>
</feature>
<evidence type="ECO:0000256" key="1">
    <source>
        <dbReference type="ARBA" id="ARBA00022723"/>
    </source>
</evidence>
<keyword evidence="2" id="KW-0677">Repeat</keyword>
<feature type="compositionally biased region" description="Basic and acidic residues" evidence="5">
    <location>
        <begin position="893"/>
        <end position="910"/>
    </location>
</feature>
<protein>
    <recommendedName>
        <fullName evidence="6">RanBP2-type domain-containing protein</fullName>
    </recommendedName>
</protein>